<protein>
    <submittedName>
        <fullName evidence="2">Uncharacterized protein</fullName>
    </submittedName>
</protein>
<name>A0A7J7QXC2_RHIFE</name>
<reference evidence="2 3" key="1">
    <citation type="journal article" date="2020" name="Nature">
        <title>Six reference-quality genomes reveal evolution of bat adaptations.</title>
        <authorList>
            <person name="Jebb D."/>
            <person name="Huang Z."/>
            <person name="Pippel M."/>
            <person name="Hughes G.M."/>
            <person name="Lavrichenko K."/>
            <person name="Devanna P."/>
            <person name="Winkler S."/>
            <person name="Jermiin L.S."/>
            <person name="Skirmuntt E.C."/>
            <person name="Katzourakis A."/>
            <person name="Burkitt-Gray L."/>
            <person name="Ray D.A."/>
            <person name="Sullivan K.A.M."/>
            <person name="Roscito J.G."/>
            <person name="Kirilenko B.M."/>
            <person name="Davalos L.M."/>
            <person name="Corthals A.P."/>
            <person name="Power M.L."/>
            <person name="Jones G."/>
            <person name="Ransome R.D."/>
            <person name="Dechmann D.K.N."/>
            <person name="Locatelli A.G."/>
            <person name="Puechmaille S.J."/>
            <person name="Fedrigo O."/>
            <person name="Jarvis E.D."/>
            <person name="Hiller M."/>
            <person name="Vernes S.C."/>
            <person name="Myers E.W."/>
            <person name="Teeling E.C."/>
        </authorList>
    </citation>
    <scope>NUCLEOTIDE SEQUENCE [LARGE SCALE GENOMIC DNA]</scope>
    <source>
        <strain evidence="2">MRhiFer1</strain>
        <tissue evidence="2">Lung</tissue>
    </source>
</reference>
<sequence length="124" mass="13910">MKQREGTQGNISPKKTCRRQQAHKELLNIPGHRRNANQNHGETPTHTHQDSCETPNTRNREKNKCWRNVGTSASLLWLVECDPVENALAAPQIVKPAGPAIPPQVYAPRKGDQDSHRHLCPSAR</sequence>
<dbReference type="EMBL" id="JACAGC010000041">
    <property type="protein sequence ID" value="KAF6268469.1"/>
    <property type="molecule type" value="Genomic_DNA"/>
</dbReference>
<feature type="compositionally biased region" description="Polar residues" evidence="1">
    <location>
        <begin position="1"/>
        <end position="13"/>
    </location>
</feature>
<dbReference type="Proteomes" id="UP000585614">
    <property type="component" value="Unassembled WGS sequence"/>
</dbReference>
<evidence type="ECO:0000256" key="1">
    <source>
        <dbReference type="SAM" id="MobiDB-lite"/>
    </source>
</evidence>
<proteinExistence type="predicted"/>
<evidence type="ECO:0000313" key="2">
    <source>
        <dbReference type="EMBL" id="KAF6268469.1"/>
    </source>
</evidence>
<accession>A0A7J7QXC2</accession>
<gene>
    <name evidence="2" type="ORF">mRhiFer1_009801</name>
</gene>
<comment type="caution">
    <text evidence="2">The sequence shown here is derived from an EMBL/GenBank/DDBJ whole genome shotgun (WGS) entry which is preliminary data.</text>
</comment>
<dbReference type="AlphaFoldDB" id="A0A7J7QXC2"/>
<organism evidence="2 3">
    <name type="scientific">Rhinolophus ferrumequinum</name>
    <name type="common">Greater horseshoe bat</name>
    <dbReference type="NCBI Taxonomy" id="59479"/>
    <lineage>
        <taxon>Eukaryota</taxon>
        <taxon>Metazoa</taxon>
        <taxon>Chordata</taxon>
        <taxon>Craniata</taxon>
        <taxon>Vertebrata</taxon>
        <taxon>Euteleostomi</taxon>
        <taxon>Mammalia</taxon>
        <taxon>Eutheria</taxon>
        <taxon>Laurasiatheria</taxon>
        <taxon>Chiroptera</taxon>
        <taxon>Yinpterochiroptera</taxon>
        <taxon>Rhinolophoidea</taxon>
        <taxon>Rhinolophidae</taxon>
        <taxon>Rhinolophinae</taxon>
        <taxon>Rhinolophus</taxon>
    </lineage>
</organism>
<feature type="region of interest" description="Disordered" evidence="1">
    <location>
        <begin position="1"/>
        <end position="63"/>
    </location>
</feature>
<feature type="region of interest" description="Disordered" evidence="1">
    <location>
        <begin position="94"/>
        <end position="124"/>
    </location>
</feature>
<evidence type="ECO:0000313" key="3">
    <source>
        <dbReference type="Proteomes" id="UP000585614"/>
    </source>
</evidence>